<dbReference type="Proteomes" id="UP001193035">
    <property type="component" value="Unassembled WGS sequence"/>
</dbReference>
<accession>A0ABY2WYE8</accession>
<feature type="domain" description="N-acetyltransferase" evidence="3">
    <location>
        <begin position="1"/>
        <end position="160"/>
    </location>
</feature>
<keyword evidence="1" id="KW-0808">Transferase</keyword>
<reference evidence="4 5" key="1">
    <citation type="submission" date="2019-05" db="EMBL/GenBank/DDBJ databases">
        <title>Ruegeria sp. nov., isolated from tidal flat.</title>
        <authorList>
            <person name="Kim W."/>
        </authorList>
    </citation>
    <scope>NUCLEOTIDE SEQUENCE [LARGE SCALE GENOMIC DNA]</scope>
    <source>
        <strain evidence="4 5">CAU 1488</strain>
    </source>
</reference>
<dbReference type="Pfam" id="PF00583">
    <property type="entry name" value="Acetyltransf_1"/>
    <property type="match status" value="1"/>
</dbReference>
<protein>
    <submittedName>
        <fullName evidence="4">N-acetyltransferase family protein</fullName>
    </submittedName>
</protein>
<dbReference type="InterPro" id="IPR000182">
    <property type="entry name" value="GNAT_dom"/>
</dbReference>
<organism evidence="4 5">
    <name type="scientific">Ruegeria sediminis</name>
    <dbReference type="NCBI Taxonomy" id="2583820"/>
    <lineage>
        <taxon>Bacteria</taxon>
        <taxon>Pseudomonadati</taxon>
        <taxon>Pseudomonadota</taxon>
        <taxon>Alphaproteobacteria</taxon>
        <taxon>Rhodobacterales</taxon>
        <taxon>Roseobacteraceae</taxon>
        <taxon>Ruegeria</taxon>
    </lineage>
</organism>
<dbReference type="RefSeq" id="WP_138841899.1">
    <property type="nucleotide sequence ID" value="NZ_VCPD01000003.1"/>
</dbReference>
<comment type="caution">
    <text evidence="4">The sequence shown here is derived from an EMBL/GenBank/DDBJ whole genome shotgun (WGS) entry which is preliminary data.</text>
</comment>
<dbReference type="CDD" id="cd04301">
    <property type="entry name" value="NAT_SF"/>
    <property type="match status" value="1"/>
</dbReference>
<dbReference type="SUPFAM" id="SSF55729">
    <property type="entry name" value="Acyl-CoA N-acyltransferases (Nat)"/>
    <property type="match status" value="1"/>
</dbReference>
<evidence type="ECO:0000259" key="3">
    <source>
        <dbReference type="PROSITE" id="PS51186"/>
    </source>
</evidence>
<keyword evidence="5" id="KW-1185">Reference proteome</keyword>
<evidence type="ECO:0000256" key="2">
    <source>
        <dbReference type="ARBA" id="ARBA00023315"/>
    </source>
</evidence>
<evidence type="ECO:0000256" key="1">
    <source>
        <dbReference type="ARBA" id="ARBA00022679"/>
    </source>
</evidence>
<dbReference type="PROSITE" id="PS51186">
    <property type="entry name" value="GNAT"/>
    <property type="match status" value="1"/>
</dbReference>
<sequence>MTVRPATPEDAVAIATITNAIIRDTLITFTTDLRTPEAIAADIAARGPAYLVAELGGGIAGFATYGPFRAGPGYVHTREHTVQLGPEARGKGLGRELMHRLEAVARDNGVHVLVAGVSGENAAGIAFHAALGYAEVGRLPQVGRKRERWLDLVLMQKILGRAGTVAPDRGSGAG</sequence>
<evidence type="ECO:0000313" key="4">
    <source>
        <dbReference type="EMBL" id="TMV07871.1"/>
    </source>
</evidence>
<proteinExistence type="predicted"/>
<keyword evidence="2" id="KW-0012">Acyltransferase</keyword>
<dbReference type="PANTHER" id="PTHR43072">
    <property type="entry name" value="N-ACETYLTRANSFERASE"/>
    <property type="match status" value="1"/>
</dbReference>
<dbReference type="PANTHER" id="PTHR43072:SF23">
    <property type="entry name" value="UPF0039 PROTEIN C11D3.02C"/>
    <property type="match status" value="1"/>
</dbReference>
<dbReference type="EMBL" id="VCPD01000003">
    <property type="protein sequence ID" value="TMV07871.1"/>
    <property type="molecule type" value="Genomic_DNA"/>
</dbReference>
<dbReference type="Gene3D" id="3.40.630.30">
    <property type="match status" value="1"/>
</dbReference>
<name>A0ABY2WYE8_9RHOB</name>
<evidence type="ECO:0000313" key="5">
    <source>
        <dbReference type="Proteomes" id="UP001193035"/>
    </source>
</evidence>
<gene>
    <name evidence="4" type="ORF">FGK63_10455</name>
</gene>
<dbReference type="InterPro" id="IPR016181">
    <property type="entry name" value="Acyl_CoA_acyltransferase"/>
</dbReference>